<feature type="domain" description="Cytochrome C Planctomycete-type" evidence="4">
    <location>
        <begin position="59"/>
        <end position="118"/>
    </location>
</feature>
<dbReference type="Pfam" id="PF07635">
    <property type="entry name" value="PSCyt1"/>
    <property type="match status" value="1"/>
</dbReference>
<dbReference type="Pfam" id="PF07587">
    <property type="entry name" value="PSD1"/>
    <property type="match status" value="1"/>
</dbReference>
<evidence type="ECO:0000259" key="2">
    <source>
        <dbReference type="Pfam" id="PF07583"/>
    </source>
</evidence>
<dbReference type="InterPro" id="IPR011429">
    <property type="entry name" value="Cyt_c_Planctomycete-type"/>
</dbReference>
<dbReference type="Proteomes" id="UP000280296">
    <property type="component" value="Unassembled WGS sequence"/>
</dbReference>
<sequence length="1116" mass="123878">MIPIRPHSLIVGLATSLLGGLSLLMSPAPASGDDRPDTWPPESLDFFEARIRPVLAERCVSCHGDRKQNSGLRLDSREAILQGGQIEGPAAFLDDPAGSPLLLAVRHELDGLTMPPDGKLPDPVIADLERWVALGLPWPDDATIPTPEGIADASETHWAFQPVSDPTPPEVSDPSWVVSPVDAFILNRLDKAGLRPSPPADRRTLIRRASFDLIGLPPSPEEIDAFLADPRPDDQAFADVVERLLASPHYGERWGRHWLDVARYADTKGYVFTEERRYPYAYTYRDYVVRSFNEDKPFDRFILEQLAADKLGLPDDDPDLAAMGFLTVGQRFLNSKNDIIDDRIDVVGRGLMGLTISCARCHDHKYDPIPTADYYSLYGVFDSSTEPDPLPVIAELDDAGGPEREDFLRQLQERKDALAEFERSKRDEIIQDIRARLSVYLDGMLALNSSGAPDGERPGRDAVDNVARERDLAPRRLSTFLTKWEDLQSRTKDEHDSILAPWHALSAIPADRFAEQAPGVIDDLLGNPERPINPIVARALREPGPPSTFAEFVGRFASALSSKEDEEGRAEVEALFVPEGGPFSIPIAEVTRLLERDERNQHTELSRKIDELQANHPGAPPRAMVMVDSERPSEPVIFLRGNPGNRGPQVPRQFLELLEGKDRTPFTDGSGRLELARKIADPENPLTARVMVNRVWMHLFDRPIVGTPSDFGTRGDAPTHPELLDYLARRFVRDGWSIKAIHRLILSSNAYRQASVDRPEAAAIDPENLLLWRQNRRRLELEPMRDAMLAVAGRLDSRLGGRPQSSPSDPDGDRRTLYSMIDRTFLDGVYRTFDFGSVEVSNPARPSTIVPQQALFLMNSPFVARQARELASRVTEQAGSDDPSAFVGRLYHLLFGRAPDTEELALALAFLSSAAEPSTSRSSPWRYGFGIFDEQEGRVASFQELPYWSGDSWRFGTEYPHPEGRYLRLSAGGGHPGDDPRHAAIRRWVAPSDGIVRIRGRLSHDSDKGDGIRARVVSSQSGLLGEWTVKGSRTRTQVDGIPVRVGDTIDFIVDCIGGPAFDSFEWAPTVLLASPGGDIARWDATSDFTGSASPPPTPEERYAHALLMTNEFLFID</sequence>
<dbReference type="PANTHER" id="PTHR35889:SF3">
    <property type="entry name" value="F-BOX DOMAIN-CONTAINING PROTEIN"/>
    <property type="match status" value="1"/>
</dbReference>
<gene>
    <name evidence="5" type="ORF">TsocGM_02600</name>
</gene>
<proteinExistence type="predicted"/>
<dbReference type="Pfam" id="PF07583">
    <property type="entry name" value="PSCyt2"/>
    <property type="match status" value="1"/>
</dbReference>
<dbReference type="PANTHER" id="PTHR35889">
    <property type="entry name" value="CYCLOINULO-OLIGOSACCHARIDE FRUCTANOTRANSFERASE-RELATED"/>
    <property type="match status" value="1"/>
</dbReference>
<keyword evidence="6" id="KW-1185">Reference proteome</keyword>
<evidence type="ECO:0000313" key="6">
    <source>
        <dbReference type="Proteomes" id="UP000280296"/>
    </source>
</evidence>
<organism evidence="5 6">
    <name type="scientific">Tautonia sociabilis</name>
    <dbReference type="NCBI Taxonomy" id="2080755"/>
    <lineage>
        <taxon>Bacteria</taxon>
        <taxon>Pseudomonadati</taxon>
        <taxon>Planctomycetota</taxon>
        <taxon>Planctomycetia</taxon>
        <taxon>Isosphaerales</taxon>
        <taxon>Isosphaeraceae</taxon>
        <taxon>Tautonia</taxon>
    </lineage>
</organism>
<feature type="chain" id="PRO_5018992427" evidence="1">
    <location>
        <begin position="31"/>
        <end position="1116"/>
    </location>
</feature>
<comment type="caution">
    <text evidence="5">The sequence shown here is derived from an EMBL/GenBank/DDBJ whole genome shotgun (WGS) entry which is preliminary data.</text>
</comment>
<evidence type="ECO:0000259" key="3">
    <source>
        <dbReference type="Pfam" id="PF07587"/>
    </source>
</evidence>
<feature type="domain" description="DUF1549" evidence="2">
    <location>
        <begin position="180"/>
        <end position="385"/>
    </location>
</feature>
<dbReference type="InterPro" id="IPR022655">
    <property type="entry name" value="DUF1553"/>
</dbReference>
<evidence type="ECO:0000256" key="1">
    <source>
        <dbReference type="SAM" id="SignalP"/>
    </source>
</evidence>
<dbReference type="AlphaFoldDB" id="A0A432MPI3"/>
<dbReference type="InterPro" id="IPR011444">
    <property type="entry name" value="DUF1549"/>
</dbReference>
<reference evidence="5 6" key="2">
    <citation type="submission" date="2019-01" db="EMBL/GenBank/DDBJ databases">
        <title>Tautonia sociabilis, a novel thermotolerant planctomycete of Isosphaeraceae family, isolated from a 4000 m deep subterranean habitat.</title>
        <authorList>
            <person name="Kovaleva O.L."/>
            <person name="Elcheninov A.G."/>
            <person name="Van Heerden E."/>
            <person name="Toshchakov S.V."/>
            <person name="Novikov A."/>
            <person name="Bonch-Osmolovskaya E.A."/>
            <person name="Kublanov I.V."/>
        </authorList>
    </citation>
    <scope>NUCLEOTIDE SEQUENCE [LARGE SCALE GENOMIC DNA]</scope>
    <source>
        <strain evidence="5 6">GM2012</strain>
    </source>
</reference>
<evidence type="ECO:0000259" key="4">
    <source>
        <dbReference type="Pfam" id="PF07635"/>
    </source>
</evidence>
<dbReference type="OrthoDB" id="127107at2"/>
<name>A0A432MPI3_9BACT</name>
<dbReference type="EMBL" id="RYZH01000003">
    <property type="protein sequence ID" value="RUL89322.1"/>
    <property type="molecule type" value="Genomic_DNA"/>
</dbReference>
<protein>
    <submittedName>
        <fullName evidence="5">DUF1553 domain-containing protein</fullName>
    </submittedName>
</protein>
<accession>A0A432MPI3</accession>
<feature type="signal peptide" evidence="1">
    <location>
        <begin position="1"/>
        <end position="30"/>
    </location>
</feature>
<reference evidence="5 6" key="1">
    <citation type="submission" date="2018-12" db="EMBL/GenBank/DDBJ databases">
        <authorList>
            <person name="Toschakov S.V."/>
        </authorList>
    </citation>
    <scope>NUCLEOTIDE SEQUENCE [LARGE SCALE GENOMIC DNA]</scope>
    <source>
        <strain evidence="5 6">GM2012</strain>
    </source>
</reference>
<evidence type="ECO:0000313" key="5">
    <source>
        <dbReference type="EMBL" id="RUL89322.1"/>
    </source>
</evidence>
<feature type="domain" description="DUF1553" evidence="3">
    <location>
        <begin position="671"/>
        <end position="911"/>
    </location>
</feature>
<keyword evidence="1" id="KW-0732">Signal</keyword>